<feature type="compositionally biased region" description="Pro residues" evidence="1">
    <location>
        <begin position="1"/>
        <end position="10"/>
    </location>
</feature>
<sequence length="219" mass="24804">MSSKLPPPQTPSTDLAVLQKKIAPWPVDPDKRKRKRKRKLWREEGMAEVETSSSASRSPQDVLIKTTSSPRFNQKPRIERASRCKFPQGSAASWNSNTAMYRMHGYFPSMKHQHRRWKSREPGKKFKLGLWKACPDRIERAAHCRFTDLMPNECEDSTFSTSLVTGSNFLAKLSIQVKNFQKRLGCGSASTVGGFHPLPLVSSVIQIKIPYQEAIMLGS</sequence>
<evidence type="ECO:0000256" key="1">
    <source>
        <dbReference type="SAM" id="MobiDB-lite"/>
    </source>
</evidence>
<organism evidence="2 3">
    <name type="scientific">Mycena metata</name>
    <dbReference type="NCBI Taxonomy" id="1033252"/>
    <lineage>
        <taxon>Eukaryota</taxon>
        <taxon>Fungi</taxon>
        <taxon>Dikarya</taxon>
        <taxon>Basidiomycota</taxon>
        <taxon>Agaricomycotina</taxon>
        <taxon>Agaricomycetes</taxon>
        <taxon>Agaricomycetidae</taxon>
        <taxon>Agaricales</taxon>
        <taxon>Marasmiineae</taxon>
        <taxon>Mycenaceae</taxon>
        <taxon>Mycena</taxon>
    </lineage>
</organism>
<keyword evidence="3" id="KW-1185">Reference proteome</keyword>
<evidence type="ECO:0000313" key="2">
    <source>
        <dbReference type="EMBL" id="KAJ7769385.1"/>
    </source>
</evidence>
<feature type="compositionally biased region" description="Polar residues" evidence="1">
    <location>
        <begin position="50"/>
        <end position="63"/>
    </location>
</feature>
<proteinExistence type="predicted"/>
<dbReference type="EMBL" id="JARKIB010000018">
    <property type="protein sequence ID" value="KAJ7769385.1"/>
    <property type="molecule type" value="Genomic_DNA"/>
</dbReference>
<name>A0AAD7NPS9_9AGAR</name>
<dbReference type="AlphaFoldDB" id="A0AAD7NPS9"/>
<gene>
    <name evidence="2" type="ORF">B0H16DRAFT_1452581</name>
</gene>
<reference evidence="2" key="1">
    <citation type="submission" date="2023-03" db="EMBL/GenBank/DDBJ databases">
        <title>Massive genome expansion in bonnet fungi (Mycena s.s.) driven by repeated elements and novel gene families across ecological guilds.</title>
        <authorList>
            <consortium name="Lawrence Berkeley National Laboratory"/>
            <person name="Harder C.B."/>
            <person name="Miyauchi S."/>
            <person name="Viragh M."/>
            <person name="Kuo A."/>
            <person name="Thoen E."/>
            <person name="Andreopoulos B."/>
            <person name="Lu D."/>
            <person name="Skrede I."/>
            <person name="Drula E."/>
            <person name="Henrissat B."/>
            <person name="Morin E."/>
            <person name="Kohler A."/>
            <person name="Barry K."/>
            <person name="LaButti K."/>
            <person name="Morin E."/>
            <person name="Salamov A."/>
            <person name="Lipzen A."/>
            <person name="Mereny Z."/>
            <person name="Hegedus B."/>
            <person name="Baldrian P."/>
            <person name="Stursova M."/>
            <person name="Weitz H."/>
            <person name="Taylor A."/>
            <person name="Grigoriev I.V."/>
            <person name="Nagy L.G."/>
            <person name="Martin F."/>
            <person name="Kauserud H."/>
        </authorList>
    </citation>
    <scope>NUCLEOTIDE SEQUENCE</scope>
    <source>
        <strain evidence="2">CBHHK182m</strain>
    </source>
</reference>
<feature type="region of interest" description="Disordered" evidence="1">
    <location>
        <begin position="1"/>
        <end position="63"/>
    </location>
</feature>
<evidence type="ECO:0000313" key="3">
    <source>
        <dbReference type="Proteomes" id="UP001215598"/>
    </source>
</evidence>
<protein>
    <submittedName>
        <fullName evidence="2">Uncharacterized protein</fullName>
    </submittedName>
</protein>
<comment type="caution">
    <text evidence="2">The sequence shown here is derived from an EMBL/GenBank/DDBJ whole genome shotgun (WGS) entry which is preliminary data.</text>
</comment>
<accession>A0AAD7NPS9</accession>
<dbReference type="Proteomes" id="UP001215598">
    <property type="component" value="Unassembled WGS sequence"/>
</dbReference>